<protein>
    <recommendedName>
        <fullName evidence="3">Lipoprotein</fullName>
    </recommendedName>
</protein>
<name>A0A937DH75_9BACT</name>
<accession>A0A937DH75</accession>
<gene>
    <name evidence="1" type="ORF">JKP34_10090</name>
</gene>
<dbReference type="PROSITE" id="PS51257">
    <property type="entry name" value="PROKAR_LIPOPROTEIN"/>
    <property type="match status" value="1"/>
</dbReference>
<evidence type="ECO:0008006" key="3">
    <source>
        <dbReference type="Google" id="ProtNLM"/>
    </source>
</evidence>
<organism evidence="1 2">
    <name type="scientific">Marivirga atlantica</name>
    <dbReference type="NCBI Taxonomy" id="1548457"/>
    <lineage>
        <taxon>Bacteria</taxon>
        <taxon>Pseudomonadati</taxon>
        <taxon>Bacteroidota</taxon>
        <taxon>Cytophagia</taxon>
        <taxon>Cytophagales</taxon>
        <taxon>Marivirgaceae</taxon>
        <taxon>Marivirga</taxon>
    </lineage>
</organism>
<sequence>MSFKNLILTLFVGSIIFLSSCEPPATDELLIDELLTSLERADARYFDFTYERKDKHNGQIERLSGLSFLKRNKDTYINNAYFNLNESEQINYLQLLEDGEVGVNRLVSQLLDENALYNLRDSINSPVLINPQWLSKLINDANDLSITHDQDKAEVALHLRTDKQEIQLLWLKDRKVLSSLRINELEDGQPLIEHKWHFNYLSKNQFELLAAQHEEILKTQRSMML</sequence>
<dbReference type="EMBL" id="JAERQG010000002">
    <property type="protein sequence ID" value="MBL0765603.1"/>
    <property type="molecule type" value="Genomic_DNA"/>
</dbReference>
<keyword evidence="2" id="KW-1185">Reference proteome</keyword>
<comment type="caution">
    <text evidence="1">The sequence shown here is derived from an EMBL/GenBank/DDBJ whole genome shotgun (WGS) entry which is preliminary data.</text>
</comment>
<evidence type="ECO:0000313" key="1">
    <source>
        <dbReference type="EMBL" id="MBL0765603.1"/>
    </source>
</evidence>
<dbReference type="AlphaFoldDB" id="A0A937DH75"/>
<proteinExistence type="predicted"/>
<evidence type="ECO:0000313" key="2">
    <source>
        <dbReference type="Proteomes" id="UP000642920"/>
    </source>
</evidence>
<dbReference type="RefSeq" id="WP_201920560.1">
    <property type="nucleotide sequence ID" value="NZ_JAERQG010000002.1"/>
</dbReference>
<dbReference type="Proteomes" id="UP000642920">
    <property type="component" value="Unassembled WGS sequence"/>
</dbReference>
<reference evidence="1" key="1">
    <citation type="submission" date="2021-01" db="EMBL/GenBank/DDBJ databases">
        <title>Marivirga sp. nov., isolated from intertidal surface sediments.</title>
        <authorList>
            <person name="Zhang M."/>
        </authorList>
    </citation>
    <scope>NUCLEOTIDE SEQUENCE</scope>
    <source>
        <strain evidence="1">SM1354</strain>
    </source>
</reference>